<dbReference type="Proteomes" id="UP000828048">
    <property type="component" value="Chromosome 7"/>
</dbReference>
<comment type="caution">
    <text evidence="1">The sequence shown here is derived from an EMBL/GenBank/DDBJ whole genome shotgun (WGS) entry which is preliminary data.</text>
</comment>
<evidence type="ECO:0000313" key="2">
    <source>
        <dbReference type="Proteomes" id="UP000828048"/>
    </source>
</evidence>
<proteinExistence type="predicted"/>
<sequence>MKLKINKACDLSSISVLPPHASVVVTALFDSKRRSSIVPNGPESSVFGKRQASQLLSQPSQQSFSQGVSSQQGMFSQLSQNSLDDIVTNNQRISSQERENPVKKLSCLPPISYTLEESQMPVSRSSSNLMRKWNSGSALDHRSQTSEELERRIGMIETSMNRFGMIMDSVQSDIMQVNKGTKEALMEIEDVRQKIIANGNLLQLMDKGQQDIKTNLVGGITSLTDQFGQDIDGEKLKEISSMMSALPEQIDVSLHKMQSELCTKITQEIQAMACSLKIPSQKGQNPPSPAVLLVKGSSCRSVQQQMQPLKEYVDTI</sequence>
<evidence type="ECO:0000313" key="1">
    <source>
        <dbReference type="EMBL" id="KAH7849405.1"/>
    </source>
</evidence>
<accession>A0ACB7Y7L4</accession>
<name>A0ACB7Y7L4_9ERIC</name>
<organism evidence="1 2">
    <name type="scientific">Vaccinium darrowii</name>
    <dbReference type="NCBI Taxonomy" id="229202"/>
    <lineage>
        <taxon>Eukaryota</taxon>
        <taxon>Viridiplantae</taxon>
        <taxon>Streptophyta</taxon>
        <taxon>Embryophyta</taxon>
        <taxon>Tracheophyta</taxon>
        <taxon>Spermatophyta</taxon>
        <taxon>Magnoliopsida</taxon>
        <taxon>eudicotyledons</taxon>
        <taxon>Gunneridae</taxon>
        <taxon>Pentapetalae</taxon>
        <taxon>asterids</taxon>
        <taxon>Ericales</taxon>
        <taxon>Ericaceae</taxon>
        <taxon>Vaccinioideae</taxon>
        <taxon>Vaccinieae</taxon>
        <taxon>Vaccinium</taxon>
    </lineage>
</organism>
<gene>
    <name evidence="1" type="ORF">Vadar_017374</name>
</gene>
<protein>
    <submittedName>
        <fullName evidence="1">Uncharacterized protein</fullName>
    </submittedName>
</protein>
<keyword evidence="2" id="KW-1185">Reference proteome</keyword>
<reference evidence="1 2" key="1">
    <citation type="journal article" date="2021" name="Hortic Res">
        <title>High-quality reference genome and annotation aids understanding of berry development for evergreen blueberry (Vaccinium darrowii).</title>
        <authorList>
            <person name="Yu J."/>
            <person name="Hulse-Kemp A.M."/>
            <person name="Babiker E."/>
            <person name="Staton M."/>
        </authorList>
    </citation>
    <scope>NUCLEOTIDE SEQUENCE [LARGE SCALE GENOMIC DNA]</scope>
    <source>
        <strain evidence="2">cv. NJ 8807/NJ 8810</strain>
        <tissue evidence="1">Young leaf</tissue>
    </source>
</reference>
<dbReference type="EMBL" id="CM037157">
    <property type="protein sequence ID" value="KAH7849405.1"/>
    <property type="molecule type" value="Genomic_DNA"/>
</dbReference>